<dbReference type="AlphaFoldDB" id="A0A5D6V0J9"/>
<reference evidence="5 6" key="1">
    <citation type="submission" date="2019-08" db="EMBL/GenBank/DDBJ databases">
        <authorList>
            <person name="Seo M.-J."/>
        </authorList>
    </citation>
    <scope>NUCLEOTIDE SEQUENCE [LARGE SCALE GENOMIC DNA]</scope>
    <source>
        <strain evidence="5 6">KIGAM108</strain>
    </source>
</reference>
<dbReference type="Proteomes" id="UP000322791">
    <property type="component" value="Unassembled WGS sequence"/>
</dbReference>
<gene>
    <name evidence="5" type="ORF">FY528_11480</name>
</gene>
<accession>A0A5D6V0J9</accession>
<evidence type="ECO:0000259" key="4">
    <source>
        <dbReference type="Pfam" id="PF00294"/>
    </source>
</evidence>
<dbReference type="InterPro" id="IPR050306">
    <property type="entry name" value="PfkB_Carbo_kinase"/>
</dbReference>
<evidence type="ECO:0000256" key="3">
    <source>
        <dbReference type="ARBA" id="ARBA00022777"/>
    </source>
</evidence>
<dbReference type="EMBL" id="VTHL01000011">
    <property type="protein sequence ID" value="TYZ08950.1"/>
    <property type="molecule type" value="Genomic_DNA"/>
</dbReference>
<dbReference type="SUPFAM" id="SSF53613">
    <property type="entry name" value="Ribokinase-like"/>
    <property type="match status" value="1"/>
</dbReference>
<dbReference type="InterPro" id="IPR011611">
    <property type="entry name" value="PfkB_dom"/>
</dbReference>
<dbReference type="Gene3D" id="3.40.1190.20">
    <property type="match status" value="1"/>
</dbReference>
<evidence type="ECO:0000313" key="5">
    <source>
        <dbReference type="EMBL" id="TYZ08950.1"/>
    </source>
</evidence>
<dbReference type="PANTHER" id="PTHR43085">
    <property type="entry name" value="HEXOKINASE FAMILY MEMBER"/>
    <property type="match status" value="1"/>
</dbReference>
<feature type="domain" description="Carbohydrate kinase PfkB" evidence="4">
    <location>
        <begin position="10"/>
        <end position="269"/>
    </location>
</feature>
<evidence type="ECO:0000256" key="2">
    <source>
        <dbReference type="ARBA" id="ARBA00022679"/>
    </source>
</evidence>
<organism evidence="5 6">
    <name type="scientific">Hymenobacter lutimineralis</name>
    <dbReference type="NCBI Taxonomy" id="2606448"/>
    <lineage>
        <taxon>Bacteria</taxon>
        <taxon>Pseudomonadati</taxon>
        <taxon>Bacteroidota</taxon>
        <taxon>Cytophagia</taxon>
        <taxon>Cytophagales</taxon>
        <taxon>Hymenobacteraceae</taxon>
        <taxon>Hymenobacter</taxon>
    </lineage>
</organism>
<comment type="similarity">
    <text evidence="1">Belongs to the carbohydrate kinase PfkB family.</text>
</comment>
<proteinExistence type="inferred from homology"/>
<protein>
    <submittedName>
        <fullName evidence="5">Carbohydrate kinase</fullName>
    </submittedName>
</protein>
<sequence>MLWDVLPTGKQPGGTPFKVAVHLQQLGQEVRLISRVGDDELGQELLAYSAAQGLDCSLVQQSETHLTGVVKATIRAGQAVTHTILNPVAWDYIRHTDALRAIVSGAAMLVYGSLATRSALSRETLYRLLQVAPFKVFDVNLRAPHYSRAGVKYLLRQADLVKLTQPELTEMMRWLGQPADEETALPWLAQQFSLQAVCLTKNRHGAALWTGNQLFTHPGFAVAGPGTSESAAAFLAVLLAGWQARQPPADFLRRACAAGALAATPQPAQPDLSALLTYRAPFVCYTPSPGR</sequence>
<dbReference type="PANTHER" id="PTHR43085:SF57">
    <property type="entry name" value="CARBOHYDRATE KINASE PFKB DOMAIN-CONTAINING PROTEIN"/>
    <property type="match status" value="1"/>
</dbReference>
<dbReference type="GO" id="GO:0016301">
    <property type="term" value="F:kinase activity"/>
    <property type="evidence" value="ECO:0007669"/>
    <property type="project" value="UniProtKB-KW"/>
</dbReference>
<comment type="caution">
    <text evidence="5">The sequence shown here is derived from an EMBL/GenBank/DDBJ whole genome shotgun (WGS) entry which is preliminary data.</text>
</comment>
<keyword evidence="2" id="KW-0808">Transferase</keyword>
<keyword evidence="6" id="KW-1185">Reference proteome</keyword>
<dbReference type="InterPro" id="IPR029056">
    <property type="entry name" value="Ribokinase-like"/>
</dbReference>
<evidence type="ECO:0000256" key="1">
    <source>
        <dbReference type="ARBA" id="ARBA00010688"/>
    </source>
</evidence>
<name>A0A5D6V0J9_9BACT</name>
<keyword evidence="3 5" id="KW-0418">Kinase</keyword>
<dbReference type="Pfam" id="PF00294">
    <property type="entry name" value="PfkB"/>
    <property type="match status" value="1"/>
</dbReference>
<evidence type="ECO:0000313" key="6">
    <source>
        <dbReference type="Proteomes" id="UP000322791"/>
    </source>
</evidence>